<sequence length="204" mass="23728">MIFKLMHRVLLDKLNTQSRVLIGLDGFSGSGKTTLVDTLRTELALYNLPLTVVHLDDLITERSKRYNSGFDEWHEHYHLQWDAARIAETLFQSWARGDHQLPLDVYDSATGTVSLQPLEVPPNGILLVEGVFLQRAEWRDFYDFLLYLDCPRSTRFQRVSTRGHQDPNDPARLAVYERRYWAAEDHYLQTVQPLQRADLVLDSK</sequence>
<protein>
    <recommendedName>
        <fullName evidence="3">Uridine kinase</fullName>
    </recommendedName>
</protein>
<gene>
    <name evidence="1" type="ORF">EL26_02670</name>
</gene>
<dbReference type="PANTHER" id="PTHR10285">
    <property type="entry name" value="URIDINE KINASE"/>
    <property type="match status" value="1"/>
</dbReference>
<dbReference type="AlphaFoldDB" id="A0A074LWE9"/>
<dbReference type="EMBL" id="JMIR01000002">
    <property type="protein sequence ID" value="KEO84930.1"/>
    <property type="molecule type" value="Genomic_DNA"/>
</dbReference>
<proteinExistence type="predicted"/>
<dbReference type="OrthoDB" id="1420794at2"/>
<dbReference type="Gene3D" id="3.40.50.300">
    <property type="entry name" value="P-loop containing nucleotide triphosphate hydrolases"/>
    <property type="match status" value="1"/>
</dbReference>
<comment type="caution">
    <text evidence="1">The sequence shown here is derived from an EMBL/GenBank/DDBJ whole genome shotgun (WGS) entry which is preliminary data.</text>
</comment>
<evidence type="ECO:0008006" key="3">
    <source>
        <dbReference type="Google" id="ProtNLM"/>
    </source>
</evidence>
<name>A0A074LWE9_9BACL</name>
<dbReference type="SUPFAM" id="SSF52540">
    <property type="entry name" value="P-loop containing nucleoside triphosphate hydrolases"/>
    <property type="match status" value="1"/>
</dbReference>
<keyword evidence="2" id="KW-1185">Reference proteome</keyword>
<dbReference type="Pfam" id="PF13238">
    <property type="entry name" value="AAA_18"/>
    <property type="match status" value="1"/>
</dbReference>
<evidence type="ECO:0000313" key="1">
    <source>
        <dbReference type="EMBL" id="KEO84930.1"/>
    </source>
</evidence>
<dbReference type="eggNOG" id="COG0572">
    <property type="taxonomic scope" value="Bacteria"/>
</dbReference>
<dbReference type="RefSeq" id="WP_038084110.1">
    <property type="nucleotide sequence ID" value="NZ_JMIR01000002.1"/>
</dbReference>
<evidence type="ECO:0000313" key="2">
    <source>
        <dbReference type="Proteomes" id="UP000027931"/>
    </source>
</evidence>
<dbReference type="Proteomes" id="UP000027931">
    <property type="component" value="Unassembled WGS sequence"/>
</dbReference>
<dbReference type="InterPro" id="IPR027417">
    <property type="entry name" value="P-loop_NTPase"/>
</dbReference>
<accession>A0A074LWE9</accession>
<reference evidence="1 2" key="1">
    <citation type="journal article" date="2013" name="Int. J. Syst. Evol. Microbiol.">
        <title>Tumebacillus flagellatus sp. nov., an alpha-amylase/pullulanase-producing bacterium isolated from cassava wastewater.</title>
        <authorList>
            <person name="Wang Q."/>
            <person name="Xie N."/>
            <person name="Qin Y."/>
            <person name="Shen N."/>
            <person name="Zhu J."/>
            <person name="Mi H."/>
            <person name="Huang R."/>
        </authorList>
    </citation>
    <scope>NUCLEOTIDE SEQUENCE [LARGE SCALE GENOMIC DNA]</scope>
    <source>
        <strain evidence="1 2">GST4</strain>
    </source>
</reference>
<dbReference type="STRING" id="1157490.EL26_02670"/>
<organism evidence="1 2">
    <name type="scientific">Tumebacillus flagellatus</name>
    <dbReference type="NCBI Taxonomy" id="1157490"/>
    <lineage>
        <taxon>Bacteria</taxon>
        <taxon>Bacillati</taxon>
        <taxon>Bacillota</taxon>
        <taxon>Bacilli</taxon>
        <taxon>Bacillales</taxon>
        <taxon>Alicyclobacillaceae</taxon>
        <taxon>Tumebacillus</taxon>
    </lineage>
</organism>